<keyword evidence="1 4" id="KW-0378">Hydrolase</keyword>
<dbReference type="GO" id="GO:0016042">
    <property type="term" value="P:lipid catabolic process"/>
    <property type="evidence" value="ECO:0007669"/>
    <property type="project" value="UniProtKB-UniRule"/>
</dbReference>
<evidence type="ECO:0000313" key="6">
    <source>
        <dbReference type="EMBL" id="PLW83699.1"/>
    </source>
</evidence>
<comment type="caution">
    <text evidence="4">Lacks conserved residue(s) required for the propagation of feature annotation.</text>
</comment>
<dbReference type="PANTHER" id="PTHR14226">
    <property type="entry name" value="NEUROPATHY TARGET ESTERASE/SWISS CHEESE D.MELANOGASTER"/>
    <property type="match status" value="1"/>
</dbReference>
<keyword evidence="7" id="KW-1185">Reference proteome</keyword>
<reference evidence="7" key="1">
    <citation type="submission" date="2017-11" db="EMBL/GenBank/DDBJ databases">
        <title>The draft genome sequence of Chromatocurvus sp. F02.</title>
        <authorList>
            <person name="Du Z.-J."/>
            <person name="Chang Y.-Q."/>
        </authorList>
    </citation>
    <scope>NUCLEOTIDE SEQUENCE [LARGE SCALE GENOMIC DNA]</scope>
    <source>
        <strain evidence="7">F02</strain>
    </source>
</reference>
<dbReference type="AlphaFoldDB" id="A0A2N5Y5P7"/>
<sequence length="425" mass="45976">MVDQKAPINGLLLTGGGARAAYQVGVLEALVDIRRECSVRHPRNPFPVITGTSAGAINAAALACGADNFEAAVHNVADVWRNFHSGLVYRSDSLGIIRTGASWLTLLSLGWLLTCRRRRANPRSLLDNAPLLALLKSLVPLERLPDLVARGHLQALGVTASSYSSGEHATFFEGAATIAPWSRSQRFGIRADITHAHLMASSAIPFLFPAWPLPVDEGVHYFGDGSMRQSAPIAAPIHLGAERILAIGAGRMHEPREGHGSAGASTYPTVAQIAGHTLSNIFLDSLAVDVERVRRINHTVGLVPPAARETSTLKHIELLQISPSKRIDEIAAQHIGDMPRPVRALLRAVGVTSDKSDYQGAALASYLLFEADFTRELMALGRADAERKRARICAFFGWNDPRKPVLTADAAEQPLVERRRDPLRV</sequence>
<evidence type="ECO:0000256" key="4">
    <source>
        <dbReference type="PROSITE-ProRule" id="PRU01161"/>
    </source>
</evidence>
<feature type="active site" description="Proton acceptor" evidence="4">
    <location>
        <position position="224"/>
    </location>
</feature>
<dbReference type="Gene3D" id="3.40.1090.10">
    <property type="entry name" value="Cytosolic phospholipase A2 catalytic domain"/>
    <property type="match status" value="1"/>
</dbReference>
<feature type="short sequence motif" description="GXSXG" evidence="4">
    <location>
        <begin position="51"/>
        <end position="55"/>
    </location>
</feature>
<keyword evidence="2 4" id="KW-0442">Lipid degradation</keyword>
<evidence type="ECO:0000259" key="5">
    <source>
        <dbReference type="PROSITE" id="PS51635"/>
    </source>
</evidence>
<dbReference type="Proteomes" id="UP000234845">
    <property type="component" value="Unassembled WGS sequence"/>
</dbReference>
<evidence type="ECO:0000256" key="2">
    <source>
        <dbReference type="ARBA" id="ARBA00022963"/>
    </source>
</evidence>
<comment type="caution">
    <text evidence="6">The sequence shown here is derived from an EMBL/GenBank/DDBJ whole genome shotgun (WGS) entry which is preliminary data.</text>
</comment>
<accession>A0A2N5Y5P7</accession>
<gene>
    <name evidence="6" type="ORF">CWI75_04975</name>
</gene>
<proteinExistence type="predicted"/>
<dbReference type="SUPFAM" id="SSF52151">
    <property type="entry name" value="FabD/lysophospholipase-like"/>
    <property type="match status" value="1"/>
</dbReference>
<organism evidence="6 7">
    <name type="scientific">Kineobactrum sediminis</name>
    <dbReference type="NCBI Taxonomy" id="1905677"/>
    <lineage>
        <taxon>Bacteria</taxon>
        <taxon>Pseudomonadati</taxon>
        <taxon>Pseudomonadota</taxon>
        <taxon>Gammaproteobacteria</taxon>
        <taxon>Cellvibrionales</taxon>
        <taxon>Halieaceae</taxon>
        <taxon>Kineobactrum</taxon>
    </lineage>
</organism>
<keyword evidence="3 4" id="KW-0443">Lipid metabolism</keyword>
<dbReference type="Pfam" id="PF01734">
    <property type="entry name" value="Patatin"/>
    <property type="match status" value="1"/>
</dbReference>
<dbReference type="OrthoDB" id="9798773at2"/>
<dbReference type="InterPro" id="IPR016035">
    <property type="entry name" value="Acyl_Trfase/lysoPLipase"/>
</dbReference>
<feature type="domain" description="PNPLA" evidence="5">
    <location>
        <begin position="11"/>
        <end position="237"/>
    </location>
</feature>
<dbReference type="InterPro" id="IPR050301">
    <property type="entry name" value="NTE"/>
</dbReference>
<evidence type="ECO:0000313" key="7">
    <source>
        <dbReference type="Proteomes" id="UP000234845"/>
    </source>
</evidence>
<feature type="active site" description="Nucleophile" evidence="4">
    <location>
        <position position="53"/>
    </location>
</feature>
<dbReference type="InterPro" id="IPR002641">
    <property type="entry name" value="PNPLA_dom"/>
</dbReference>
<dbReference type="GO" id="GO:0016787">
    <property type="term" value="F:hydrolase activity"/>
    <property type="evidence" value="ECO:0007669"/>
    <property type="project" value="UniProtKB-UniRule"/>
</dbReference>
<dbReference type="RefSeq" id="WP_101520380.1">
    <property type="nucleotide sequence ID" value="NZ_PKLZ01000002.1"/>
</dbReference>
<dbReference type="EMBL" id="PKLZ01000002">
    <property type="protein sequence ID" value="PLW83699.1"/>
    <property type="molecule type" value="Genomic_DNA"/>
</dbReference>
<protein>
    <submittedName>
        <fullName evidence="6">Patatin</fullName>
    </submittedName>
</protein>
<evidence type="ECO:0000256" key="1">
    <source>
        <dbReference type="ARBA" id="ARBA00022801"/>
    </source>
</evidence>
<dbReference type="PANTHER" id="PTHR14226:SF57">
    <property type="entry name" value="BLR7027 PROTEIN"/>
    <property type="match status" value="1"/>
</dbReference>
<name>A0A2N5Y5P7_9GAMM</name>
<evidence type="ECO:0000256" key="3">
    <source>
        <dbReference type="ARBA" id="ARBA00023098"/>
    </source>
</evidence>
<dbReference type="PROSITE" id="PS51635">
    <property type="entry name" value="PNPLA"/>
    <property type="match status" value="1"/>
</dbReference>